<organism evidence="1">
    <name type="scientific">mine drainage metagenome</name>
    <dbReference type="NCBI Taxonomy" id="410659"/>
    <lineage>
        <taxon>unclassified sequences</taxon>
        <taxon>metagenomes</taxon>
        <taxon>ecological metagenomes</taxon>
    </lineage>
</organism>
<reference evidence="1" key="1">
    <citation type="submission" date="2009-10" db="EMBL/GenBank/DDBJ databases">
        <title>Diversity of trophic interactions inside an arsenic-rich microbial ecosystem.</title>
        <authorList>
            <person name="Bertin P.N."/>
            <person name="Heinrich-Salmeron A."/>
            <person name="Pelletier E."/>
            <person name="Goulhen-Chollet F."/>
            <person name="Arsene-Ploetze F."/>
            <person name="Gallien S."/>
            <person name="Calteau A."/>
            <person name="Vallenet D."/>
            <person name="Casiot C."/>
            <person name="Chane-Woon-Ming B."/>
            <person name="Giloteaux L."/>
            <person name="Barakat M."/>
            <person name="Bonnefoy V."/>
            <person name="Bruneel O."/>
            <person name="Chandler M."/>
            <person name="Cleiss J."/>
            <person name="Duran R."/>
            <person name="Elbaz-Poulichet F."/>
            <person name="Fonknechten N."/>
            <person name="Lauga B."/>
            <person name="Mornico D."/>
            <person name="Ortet P."/>
            <person name="Schaeffer C."/>
            <person name="Siguier P."/>
            <person name="Alexander Thil Smith A."/>
            <person name="Van Dorsselaer A."/>
            <person name="Weissenbach J."/>
            <person name="Medigue C."/>
            <person name="Le Paslier D."/>
        </authorList>
    </citation>
    <scope>NUCLEOTIDE SEQUENCE</scope>
</reference>
<accession>E6PXS7</accession>
<gene>
    <name evidence="1" type="ORF">CARN3_0683</name>
</gene>
<evidence type="ECO:0000313" key="1">
    <source>
        <dbReference type="EMBL" id="CBH99736.1"/>
    </source>
</evidence>
<dbReference type="AlphaFoldDB" id="E6PXS7"/>
<sequence>MSKTAMPKPEFVNELRELGFDVQDLDGDKVSFSYEIPCGRLAGQQIKLGFLVPGDYNLTPPSGPHVCPRLLPMNPTGGTHPTCGVHESQQFGTDWQYWSRPLSHWAQTQRRAKDVMAHINHLFDTL</sequence>
<comment type="caution">
    <text evidence="1">The sequence shown here is derived from an EMBL/GenBank/DDBJ whole genome shotgun (WGS) entry which is preliminary data.</text>
</comment>
<name>E6PXS7_9ZZZZ</name>
<protein>
    <submittedName>
        <fullName evidence="1">Uncharacterized protein</fullName>
    </submittedName>
</protein>
<proteinExistence type="predicted"/>
<dbReference type="EMBL" id="CABN01000047">
    <property type="protein sequence ID" value="CBH99736.1"/>
    <property type="molecule type" value="Genomic_DNA"/>
</dbReference>